<evidence type="ECO:0000313" key="3">
    <source>
        <dbReference type="EMBL" id="QQG64447.1"/>
    </source>
</evidence>
<feature type="domain" description="HEPN AbiJ-N-terminal" evidence="2">
    <location>
        <begin position="3"/>
        <end position="146"/>
    </location>
</feature>
<dbReference type="Proteomes" id="UP000596092">
    <property type="component" value="Chromosome"/>
</dbReference>
<keyword evidence="4" id="KW-1185">Reference proteome</keyword>
<dbReference type="InterPro" id="IPR049503">
    <property type="entry name" value="AbiJ_NTD4"/>
</dbReference>
<dbReference type="Pfam" id="PF18863">
    <property type="entry name" value="AbiJ_NTD4"/>
    <property type="match status" value="1"/>
</dbReference>
<gene>
    <name evidence="3" type="ORF">HP555_00515</name>
</gene>
<organism evidence="3 4">
    <name type="scientific">Desulfobulbus oligotrophicus</name>
    <dbReference type="NCBI Taxonomy" id="1909699"/>
    <lineage>
        <taxon>Bacteria</taxon>
        <taxon>Pseudomonadati</taxon>
        <taxon>Thermodesulfobacteriota</taxon>
        <taxon>Desulfobulbia</taxon>
        <taxon>Desulfobulbales</taxon>
        <taxon>Desulfobulbaceae</taxon>
        <taxon>Desulfobulbus</taxon>
    </lineage>
</organism>
<dbReference type="AlphaFoldDB" id="A0A7T6APD9"/>
<reference evidence="3 4" key="1">
    <citation type="submission" date="2020-05" db="EMBL/GenBank/DDBJ databases">
        <title>Complete genome of Desulfobulbus oligotrophicus.</title>
        <authorList>
            <person name="Podar M."/>
        </authorList>
    </citation>
    <scope>NUCLEOTIDE SEQUENCE [LARGE SCALE GENOMIC DNA]</scope>
    <source>
        <strain evidence="3 4">Prop6</strain>
    </source>
</reference>
<evidence type="ECO:0000313" key="4">
    <source>
        <dbReference type="Proteomes" id="UP000596092"/>
    </source>
</evidence>
<evidence type="ECO:0000256" key="1">
    <source>
        <dbReference type="SAM" id="MobiDB-lite"/>
    </source>
</evidence>
<dbReference type="RefSeq" id="WP_199263281.1">
    <property type="nucleotide sequence ID" value="NZ_CP054140.1"/>
</dbReference>
<proteinExistence type="predicted"/>
<accession>A0A7T6APD9</accession>
<protein>
    <recommendedName>
        <fullName evidence="2">HEPN AbiJ-N-terminal domain-containing protein</fullName>
    </recommendedName>
</protein>
<evidence type="ECO:0000259" key="2">
    <source>
        <dbReference type="Pfam" id="PF18863"/>
    </source>
</evidence>
<feature type="region of interest" description="Disordered" evidence="1">
    <location>
        <begin position="1"/>
        <end position="22"/>
    </location>
</feature>
<name>A0A7T6APD9_9BACT</name>
<dbReference type="EMBL" id="CP054140">
    <property type="protein sequence ID" value="QQG64447.1"/>
    <property type="molecule type" value="Genomic_DNA"/>
</dbReference>
<dbReference type="KEGG" id="dog:HP555_00515"/>
<sequence length="267" mass="30519">MTDRFSKRHGYHESHEKEISVRQDAPHELRGVLVQLAYECGFRPQSLREVVCRLLRKRPDQNNWSEYPNIDREVHELVDDCDWYRVYDIIEGLAVAMCEAPYSYDAGKFESELNDYFFENGIGWKLSAGVIEMRGPEVFEEVVVTAEHALEARKLSTARNELHEALRDLSRRPLPDVTGAIQHSMAALECVARKACGDEKANLGDIMKRYGDIVPRPLDEAISKVWGYASENARHIREGREPTFEEAELVVGIVSALSTYLARKHEA</sequence>